<gene>
    <name evidence="2" type="ORF">B0T21DRAFT_247758</name>
</gene>
<feature type="non-terminal residue" evidence="2">
    <location>
        <position position="168"/>
    </location>
</feature>
<evidence type="ECO:0000313" key="3">
    <source>
        <dbReference type="Proteomes" id="UP001172159"/>
    </source>
</evidence>
<dbReference type="SUPFAM" id="SSF55729">
    <property type="entry name" value="Acyl-CoA N-acyltransferases (Nat)"/>
    <property type="match status" value="1"/>
</dbReference>
<accession>A0AA40BSD2</accession>
<dbReference type="Pfam" id="PF13508">
    <property type="entry name" value="Acetyltransf_7"/>
    <property type="match status" value="1"/>
</dbReference>
<dbReference type="EMBL" id="JAUKTV010000004">
    <property type="protein sequence ID" value="KAK0739496.1"/>
    <property type="molecule type" value="Genomic_DNA"/>
</dbReference>
<dbReference type="PANTHER" id="PTHR42791">
    <property type="entry name" value="GNAT FAMILY ACETYLTRANSFERASE"/>
    <property type="match status" value="1"/>
</dbReference>
<dbReference type="PANTHER" id="PTHR42791:SF2">
    <property type="entry name" value="N-ACETYLTRANSFERASE DOMAIN-CONTAINING PROTEIN"/>
    <property type="match status" value="1"/>
</dbReference>
<protein>
    <recommendedName>
        <fullName evidence="1">N-acetyltransferase domain-containing protein</fullName>
    </recommendedName>
</protein>
<comment type="caution">
    <text evidence="2">The sequence shown here is derived from an EMBL/GenBank/DDBJ whole genome shotgun (WGS) entry which is preliminary data.</text>
</comment>
<dbReference type="GO" id="GO:0016747">
    <property type="term" value="F:acyltransferase activity, transferring groups other than amino-acyl groups"/>
    <property type="evidence" value="ECO:0007669"/>
    <property type="project" value="InterPro"/>
</dbReference>
<proteinExistence type="predicted"/>
<feature type="non-terminal residue" evidence="2">
    <location>
        <position position="1"/>
    </location>
</feature>
<sequence length="168" mass="19392">YCFPRRNEFPDDYWQWTKQSYKDFLDQPHKYTIYILEDVKHGSTNVPAGLAVWNLAVLTNAPQDPGLDQRKDINVVRFEAFSKAAGQRFHTSFAEWADKQVNLSSLVVHPDFRRRGGGTMLVRWGMDRAQAKAWPVTLCASPMGQFLYEYLGFRNIATEVVQVEGEEE</sequence>
<name>A0AA40BSD2_9PEZI</name>
<dbReference type="InterPro" id="IPR000182">
    <property type="entry name" value="GNAT_dom"/>
</dbReference>
<dbReference type="AlphaFoldDB" id="A0AA40BSD2"/>
<evidence type="ECO:0000259" key="1">
    <source>
        <dbReference type="Pfam" id="PF13508"/>
    </source>
</evidence>
<reference evidence="2" key="1">
    <citation type="submission" date="2023-06" db="EMBL/GenBank/DDBJ databases">
        <title>Genome-scale phylogeny and comparative genomics of the fungal order Sordariales.</title>
        <authorList>
            <consortium name="Lawrence Berkeley National Laboratory"/>
            <person name="Hensen N."/>
            <person name="Bonometti L."/>
            <person name="Westerberg I."/>
            <person name="Brannstrom I.O."/>
            <person name="Guillou S."/>
            <person name="Cros-Aarteil S."/>
            <person name="Calhoun S."/>
            <person name="Haridas S."/>
            <person name="Kuo A."/>
            <person name="Mondo S."/>
            <person name="Pangilinan J."/>
            <person name="Riley R."/>
            <person name="Labutti K."/>
            <person name="Andreopoulos B."/>
            <person name="Lipzen A."/>
            <person name="Chen C."/>
            <person name="Yanf M."/>
            <person name="Daum C."/>
            <person name="Ng V."/>
            <person name="Clum A."/>
            <person name="Steindorff A."/>
            <person name="Ohm R."/>
            <person name="Martin F."/>
            <person name="Silar P."/>
            <person name="Natvig D."/>
            <person name="Lalanne C."/>
            <person name="Gautier V."/>
            <person name="Ament-Velasquez S.L."/>
            <person name="Kruys A."/>
            <person name="Hutchinson M.I."/>
            <person name="Powell A.J."/>
            <person name="Barry K."/>
            <person name="Miller A.N."/>
            <person name="Grigoriev I.V."/>
            <person name="Debuchy R."/>
            <person name="Gladieux P."/>
            <person name="Thoren M.H."/>
            <person name="Johannesson H."/>
        </authorList>
    </citation>
    <scope>NUCLEOTIDE SEQUENCE</scope>
    <source>
        <strain evidence="2">CBS 540.89</strain>
    </source>
</reference>
<organism evidence="2 3">
    <name type="scientific">Apiosordaria backusii</name>
    <dbReference type="NCBI Taxonomy" id="314023"/>
    <lineage>
        <taxon>Eukaryota</taxon>
        <taxon>Fungi</taxon>
        <taxon>Dikarya</taxon>
        <taxon>Ascomycota</taxon>
        <taxon>Pezizomycotina</taxon>
        <taxon>Sordariomycetes</taxon>
        <taxon>Sordariomycetidae</taxon>
        <taxon>Sordariales</taxon>
        <taxon>Lasiosphaeriaceae</taxon>
        <taxon>Apiosordaria</taxon>
    </lineage>
</organism>
<feature type="domain" description="N-acetyltransferase" evidence="1">
    <location>
        <begin position="100"/>
        <end position="154"/>
    </location>
</feature>
<dbReference type="Gene3D" id="3.40.630.30">
    <property type="match status" value="1"/>
</dbReference>
<dbReference type="Proteomes" id="UP001172159">
    <property type="component" value="Unassembled WGS sequence"/>
</dbReference>
<keyword evidence="3" id="KW-1185">Reference proteome</keyword>
<evidence type="ECO:0000313" key="2">
    <source>
        <dbReference type="EMBL" id="KAK0739496.1"/>
    </source>
</evidence>
<dbReference type="CDD" id="cd04301">
    <property type="entry name" value="NAT_SF"/>
    <property type="match status" value="1"/>
</dbReference>
<dbReference type="InterPro" id="IPR016181">
    <property type="entry name" value="Acyl_CoA_acyltransferase"/>
</dbReference>
<dbReference type="InterPro" id="IPR052523">
    <property type="entry name" value="Trichothecene_AcTrans"/>
</dbReference>